<dbReference type="OrthoDB" id="6515429at2759"/>
<evidence type="ECO:0000256" key="1">
    <source>
        <dbReference type="PROSITE-ProRule" id="PRU00497"/>
    </source>
</evidence>
<gene>
    <name evidence="3" type="ORF">APICC_04326</name>
</gene>
<sequence length="270" mass="30845">MTIENGDDEKILSSAGGCLCQDGPEETYILGHGRVFRFRRGEKRPGENVPEPDSNRLETIIKQLIKEYSPNEMKYSINLTTTPYLQILLFSYCFISSGLAQLAAPTLTYQDSFGRYSFGYSSPYSARSEIRMSNGETRGAYSYIDDAGVIQTVEYVADATHGFRILFTNSMQNTEGVVVAQPQTKHKMEHKEERLGKNALQGSMEFDARRKENLQNKSQFNEPKISVFKISQGNLRINPFHFYIPINEARDRPLLKHEEKKENEKEQDDS</sequence>
<dbReference type="Proteomes" id="UP000242457">
    <property type="component" value="Unassembled WGS sequence"/>
</dbReference>
<protein>
    <submittedName>
        <fullName evidence="3">Cuticle protein</fullName>
    </submittedName>
</protein>
<dbReference type="PANTHER" id="PTHR10380:SF196">
    <property type="entry name" value="CUTICULAR PROTEIN 72EA"/>
    <property type="match status" value="1"/>
</dbReference>
<accession>A0A2A3E5E0</accession>
<keyword evidence="1" id="KW-0193">Cuticle</keyword>
<organism evidence="3 4">
    <name type="scientific">Apis cerana cerana</name>
    <name type="common">Oriental honeybee</name>
    <dbReference type="NCBI Taxonomy" id="94128"/>
    <lineage>
        <taxon>Eukaryota</taxon>
        <taxon>Metazoa</taxon>
        <taxon>Ecdysozoa</taxon>
        <taxon>Arthropoda</taxon>
        <taxon>Hexapoda</taxon>
        <taxon>Insecta</taxon>
        <taxon>Pterygota</taxon>
        <taxon>Neoptera</taxon>
        <taxon>Endopterygota</taxon>
        <taxon>Hymenoptera</taxon>
        <taxon>Apocrita</taxon>
        <taxon>Aculeata</taxon>
        <taxon>Apoidea</taxon>
        <taxon>Anthophila</taxon>
        <taxon>Apidae</taxon>
        <taxon>Apis</taxon>
    </lineage>
</organism>
<feature type="compositionally biased region" description="Basic and acidic residues" evidence="2">
    <location>
        <begin position="251"/>
        <end position="264"/>
    </location>
</feature>
<dbReference type="InterPro" id="IPR000618">
    <property type="entry name" value="Insect_cuticle"/>
</dbReference>
<proteinExistence type="predicted"/>
<dbReference type="PANTHER" id="PTHR10380">
    <property type="entry name" value="CUTICLE PROTEIN"/>
    <property type="match status" value="1"/>
</dbReference>
<evidence type="ECO:0000313" key="4">
    <source>
        <dbReference type="Proteomes" id="UP000242457"/>
    </source>
</evidence>
<dbReference type="EMBL" id="KZ288361">
    <property type="protein sequence ID" value="PBC26973.1"/>
    <property type="molecule type" value="Genomic_DNA"/>
</dbReference>
<feature type="region of interest" description="Disordered" evidence="2">
    <location>
        <begin position="251"/>
        <end position="270"/>
    </location>
</feature>
<dbReference type="GO" id="GO:0008010">
    <property type="term" value="F:structural constituent of chitin-based larval cuticle"/>
    <property type="evidence" value="ECO:0007669"/>
    <property type="project" value="TreeGrafter"/>
</dbReference>
<dbReference type="Pfam" id="PF00379">
    <property type="entry name" value="Chitin_bind_4"/>
    <property type="match status" value="1"/>
</dbReference>
<dbReference type="InterPro" id="IPR050468">
    <property type="entry name" value="Cuticle_Struct_Prot"/>
</dbReference>
<evidence type="ECO:0000256" key="2">
    <source>
        <dbReference type="SAM" id="MobiDB-lite"/>
    </source>
</evidence>
<keyword evidence="4" id="KW-1185">Reference proteome</keyword>
<name>A0A2A3E5E0_APICC</name>
<dbReference type="GO" id="GO:0062129">
    <property type="term" value="C:chitin-based extracellular matrix"/>
    <property type="evidence" value="ECO:0007669"/>
    <property type="project" value="TreeGrafter"/>
</dbReference>
<reference evidence="3 4" key="1">
    <citation type="submission" date="2014-07" db="EMBL/GenBank/DDBJ databases">
        <title>Genomic and transcriptomic analysis on Apis cerana provide comprehensive insights into honey bee biology.</title>
        <authorList>
            <person name="Diao Q."/>
            <person name="Sun L."/>
            <person name="Zheng H."/>
            <person name="Zheng H."/>
            <person name="Xu S."/>
            <person name="Wang S."/>
            <person name="Zeng Z."/>
            <person name="Hu F."/>
            <person name="Su S."/>
            <person name="Wu J."/>
        </authorList>
    </citation>
    <scope>NUCLEOTIDE SEQUENCE [LARGE SCALE GENOMIC DNA]</scope>
    <source>
        <tissue evidence="3">Pupae without intestine</tissue>
    </source>
</reference>
<dbReference type="STRING" id="94128.A0A2A3E5E0"/>
<evidence type="ECO:0000313" key="3">
    <source>
        <dbReference type="EMBL" id="PBC26973.1"/>
    </source>
</evidence>
<dbReference type="AlphaFoldDB" id="A0A2A3E5E0"/>
<dbReference type="PROSITE" id="PS51155">
    <property type="entry name" value="CHIT_BIND_RR_2"/>
    <property type="match status" value="1"/>
</dbReference>